<evidence type="ECO:0000313" key="13">
    <source>
        <dbReference type="Proteomes" id="UP001151071"/>
    </source>
</evidence>
<keyword evidence="6" id="KW-0472">Membrane</keyword>
<organism evidence="12 13">
    <name type="scientific">Brevibacillus thermoruber</name>
    <dbReference type="NCBI Taxonomy" id="33942"/>
    <lineage>
        <taxon>Bacteria</taxon>
        <taxon>Bacillati</taxon>
        <taxon>Bacillota</taxon>
        <taxon>Bacilli</taxon>
        <taxon>Bacillales</taxon>
        <taxon>Paenibacillaceae</taxon>
        <taxon>Brevibacillus</taxon>
    </lineage>
</organism>
<dbReference type="PANTHER" id="PTHR43646">
    <property type="entry name" value="GLYCOSYLTRANSFERASE"/>
    <property type="match status" value="1"/>
</dbReference>
<dbReference type="EMBL" id="JAPYYP010000002">
    <property type="protein sequence ID" value="MDA5107089.1"/>
    <property type="molecule type" value="Genomic_DNA"/>
</dbReference>
<comment type="pathway">
    <text evidence="8">Carotenoid biosynthesis; staphyloxanthin biosynthesis; staphyloxanthin from farnesyl diphosphate: step 4/5.</text>
</comment>
<evidence type="ECO:0000256" key="4">
    <source>
        <dbReference type="ARBA" id="ARBA00022679"/>
    </source>
</evidence>
<evidence type="ECO:0000256" key="9">
    <source>
        <dbReference type="ARBA" id="ARBA00038120"/>
    </source>
</evidence>
<dbReference type="InterPro" id="IPR001173">
    <property type="entry name" value="Glyco_trans_2-like"/>
</dbReference>
<dbReference type="InterPro" id="IPR029044">
    <property type="entry name" value="Nucleotide-diphossugar_trans"/>
</dbReference>
<reference evidence="12" key="1">
    <citation type="submission" date="2022-12" db="EMBL/GenBank/DDBJ databases">
        <title>Draft genome sequence of the thermophilic strain Brevibacillus thermoruber HT42, isolated from Los Humeros, Puebla, Mexico, with biotechnological potential.</title>
        <authorList>
            <person name="Lara Sanchez J."/>
            <person name="Solis Palacios R."/>
            <person name="Bustos Baena A.S."/>
            <person name="Ruz Baez A.E."/>
            <person name="Espinosa Luna G."/>
            <person name="Oliart Ros R.M."/>
        </authorList>
    </citation>
    <scope>NUCLEOTIDE SEQUENCE</scope>
    <source>
        <strain evidence="12">HT42</strain>
    </source>
</reference>
<evidence type="ECO:0000259" key="11">
    <source>
        <dbReference type="Pfam" id="PF00535"/>
    </source>
</evidence>
<dbReference type="RefSeq" id="WP_271139359.1">
    <property type="nucleotide sequence ID" value="NZ_JAPYYP010000002.1"/>
</dbReference>
<dbReference type="Gene3D" id="3.90.550.10">
    <property type="entry name" value="Spore Coat Polysaccharide Biosynthesis Protein SpsA, Chain A"/>
    <property type="match status" value="1"/>
</dbReference>
<evidence type="ECO:0000313" key="12">
    <source>
        <dbReference type="EMBL" id="MDA5107089.1"/>
    </source>
</evidence>
<dbReference type="SUPFAM" id="SSF53448">
    <property type="entry name" value="Nucleotide-diphospho-sugar transferases"/>
    <property type="match status" value="1"/>
</dbReference>
<proteinExistence type="inferred from homology"/>
<evidence type="ECO:0000256" key="1">
    <source>
        <dbReference type="ARBA" id="ARBA00004236"/>
    </source>
</evidence>
<keyword evidence="5" id="KW-0125">Carotenoid biosynthesis</keyword>
<comment type="similarity">
    <text evidence="9">Belongs to the glycosyltransferase 2 family. CrtQ subfamily.</text>
</comment>
<gene>
    <name evidence="12" type="ORF">O3V59_01825</name>
</gene>
<evidence type="ECO:0000256" key="3">
    <source>
        <dbReference type="ARBA" id="ARBA00022676"/>
    </source>
</evidence>
<dbReference type="GO" id="GO:0016117">
    <property type="term" value="P:carotenoid biosynthetic process"/>
    <property type="evidence" value="ECO:0007669"/>
    <property type="project" value="UniProtKB-KW"/>
</dbReference>
<dbReference type="Pfam" id="PF00535">
    <property type="entry name" value="Glycos_transf_2"/>
    <property type="match status" value="1"/>
</dbReference>
<protein>
    <recommendedName>
        <fullName evidence="10">4,4'-diaponeurosporenoate glycosyltransferase</fullName>
    </recommendedName>
</protein>
<evidence type="ECO:0000256" key="2">
    <source>
        <dbReference type="ARBA" id="ARBA00022475"/>
    </source>
</evidence>
<keyword evidence="3 12" id="KW-0328">Glycosyltransferase</keyword>
<name>A0A9X3Z200_9BACL</name>
<evidence type="ECO:0000256" key="8">
    <source>
        <dbReference type="ARBA" id="ARBA00037904"/>
    </source>
</evidence>
<keyword evidence="2" id="KW-1003">Cell membrane</keyword>
<evidence type="ECO:0000256" key="6">
    <source>
        <dbReference type="ARBA" id="ARBA00023136"/>
    </source>
</evidence>
<dbReference type="GO" id="GO:0016757">
    <property type="term" value="F:glycosyltransferase activity"/>
    <property type="evidence" value="ECO:0007669"/>
    <property type="project" value="UniProtKB-KW"/>
</dbReference>
<comment type="caution">
    <text evidence="12">The sequence shown here is derived from an EMBL/GenBank/DDBJ whole genome shotgun (WGS) entry which is preliminary data.</text>
</comment>
<evidence type="ECO:0000256" key="5">
    <source>
        <dbReference type="ARBA" id="ARBA00022746"/>
    </source>
</evidence>
<comment type="subcellular location">
    <subcellularLocation>
        <location evidence="1">Cell membrane</location>
    </subcellularLocation>
</comment>
<sequence>MLSVIIPVSNEEKTIGAVLRQVERLRPKEIIVIVNGCRDHTLEVVRSHPVTCVVYPFVLGHDVGRAVGAGEASGEVLLFADGDIVVPAETLQSFANACYRGADIALNNANPFFRQSARLDAVAMATSYLNQMLSRPDLRCSSLSAVPHAMKQSAAAALGYESLMVPPKALAMAITNGLVVVQAESVNVFRRKPSPRIQELILGDHLEAIQYVQRVKKSDRMYFADQFRRRDVFPHVEKAQFVSDRHVILPFGP</sequence>
<dbReference type="AlphaFoldDB" id="A0A9X3Z200"/>
<comment type="function">
    <text evidence="7">Catalyzes the glycosylation of 4,4'-diaponeurosporenoate, i.e. the esterification of glucose at the C1'' position with the carboxyl group of 4,4'-diaponeurosporenic acid, to form glycosyl-4,4'-diaponeurosporenoate. This is a step in the biosynthesis of staphyloxanthin, an orange pigment present in most staphylococci strains.</text>
</comment>
<evidence type="ECO:0000256" key="10">
    <source>
        <dbReference type="ARBA" id="ARBA00040345"/>
    </source>
</evidence>
<feature type="domain" description="Glycosyltransferase 2-like" evidence="11">
    <location>
        <begin position="3"/>
        <end position="106"/>
    </location>
</feature>
<dbReference type="GO" id="GO:0005886">
    <property type="term" value="C:plasma membrane"/>
    <property type="evidence" value="ECO:0007669"/>
    <property type="project" value="UniProtKB-SubCell"/>
</dbReference>
<dbReference type="Proteomes" id="UP001151071">
    <property type="component" value="Unassembled WGS sequence"/>
</dbReference>
<keyword evidence="4 12" id="KW-0808">Transferase</keyword>
<keyword evidence="13" id="KW-1185">Reference proteome</keyword>
<dbReference type="PANTHER" id="PTHR43646:SF2">
    <property type="entry name" value="GLYCOSYLTRANSFERASE 2-LIKE DOMAIN-CONTAINING PROTEIN"/>
    <property type="match status" value="1"/>
</dbReference>
<accession>A0A9X3Z200</accession>
<evidence type="ECO:0000256" key="7">
    <source>
        <dbReference type="ARBA" id="ARBA00037281"/>
    </source>
</evidence>